<dbReference type="PANTHER" id="PTHR46498:SF1">
    <property type="entry name" value="GTP-BINDING PROTEIN 8"/>
    <property type="match status" value="1"/>
</dbReference>
<evidence type="ECO:0000256" key="3">
    <source>
        <dbReference type="ARBA" id="ARBA00022842"/>
    </source>
</evidence>
<dbReference type="PANTHER" id="PTHR46498">
    <property type="entry name" value="GTP-BINDING PROTEIN 8"/>
    <property type="match status" value="1"/>
</dbReference>
<evidence type="ECO:0000313" key="7">
    <source>
        <dbReference type="Proteomes" id="UP000800097"/>
    </source>
</evidence>
<evidence type="ECO:0000313" key="6">
    <source>
        <dbReference type="EMBL" id="KAF2274092.1"/>
    </source>
</evidence>
<gene>
    <name evidence="6" type="ORF">EI97DRAFT_382252</name>
</gene>
<dbReference type="CDD" id="cd01876">
    <property type="entry name" value="YihA_EngB"/>
    <property type="match status" value="1"/>
</dbReference>
<keyword evidence="1" id="KW-0479">Metal-binding</keyword>
<dbReference type="EMBL" id="ML986505">
    <property type="protein sequence ID" value="KAF2274092.1"/>
    <property type="molecule type" value="Genomic_DNA"/>
</dbReference>
<dbReference type="OrthoDB" id="391988at2759"/>
<keyword evidence="4" id="KW-0342">GTP-binding</keyword>
<dbReference type="Gene3D" id="3.40.50.300">
    <property type="entry name" value="P-loop containing nucleotide triphosphate hydrolases"/>
    <property type="match status" value="1"/>
</dbReference>
<evidence type="ECO:0000256" key="2">
    <source>
        <dbReference type="ARBA" id="ARBA00022741"/>
    </source>
</evidence>
<reference evidence="6" key="1">
    <citation type="journal article" date="2020" name="Stud. Mycol.">
        <title>101 Dothideomycetes genomes: a test case for predicting lifestyles and emergence of pathogens.</title>
        <authorList>
            <person name="Haridas S."/>
            <person name="Albert R."/>
            <person name="Binder M."/>
            <person name="Bloem J."/>
            <person name="Labutti K."/>
            <person name="Salamov A."/>
            <person name="Andreopoulos B."/>
            <person name="Baker S."/>
            <person name="Barry K."/>
            <person name="Bills G."/>
            <person name="Bluhm B."/>
            <person name="Cannon C."/>
            <person name="Castanera R."/>
            <person name="Culley D."/>
            <person name="Daum C."/>
            <person name="Ezra D."/>
            <person name="Gonzalez J."/>
            <person name="Henrissat B."/>
            <person name="Kuo A."/>
            <person name="Liang C."/>
            <person name="Lipzen A."/>
            <person name="Lutzoni F."/>
            <person name="Magnuson J."/>
            <person name="Mondo S."/>
            <person name="Nolan M."/>
            <person name="Ohm R."/>
            <person name="Pangilinan J."/>
            <person name="Park H.-J."/>
            <person name="Ramirez L."/>
            <person name="Alfaro M."/>
            <person name="Sun H."/>
            <person name="Tritt A."/>
            <person name="Yoshinaga Y."/>
            <person name="Zwiers L.-H."/>
            <person name="Turgeon B."/>
            <person name="Goodwin S."/>
            <person name="Spatafora J."/>
            <person name="Crous P."/>
            <person name="Grigoriev I."/>
        </authorList>
    </citation>
    <scope>NUCLEOTIDE SEQUENCE</scope>
    <source>
        <strain evidence="6">CBS 379.55</strain>
    </source>
</reference>
<dbReference type="InterPro" id="IPR030393">
    <property type="entry name" value="G_ENGB_dom"/>
</dbReference>
<protein>
    <submittedName>
        <fullName evidence="6">GTP-binding protein engB</fullName>
    </submittedName>
</protein>
<evidence type="ECO:0000256" key="1">
    <source>
        <dbReference type="ARBA" id="ARBA00022723"/>
    </source>
</evidence>
<proteinExistence type="predicted"/>
<dbReference type="SUPFAM" id="SSF52540">
    <property type="entry name" value="P-loop containing nucleoside triphosphate hydrolases"/>
    <property type="match status" value="1"/>
</dbReference>
<dbReference type="Pfam" id="PF01926">
    <property type="entry name" value="MMR_HSR1"/>
    <property type="match status" value="1"/>
</dbReference>
<name>A0A6A6JCD6_WESOR</name>
<dbReference type="AlphaFoldDB" id="A0A6A6JCD6"/>
<feature type="domain" description="EngB-type G" evidence="5">
    <location>
        <begin position="44"/>
        <end position="234"/>
    </location>
</feature>
<dbReference type="InterPro" id="IPR006073">
    <property type="entry name" value="GTP-bd"/>
</dbReference>
<dbReference type="InterPro" id="IPR027417">
    <property type="entry name" value="P-loop_NTPase"/>
</dbReference>
<organism evidence="6 7">
    <name type="scientific">Westerdykella ornata</name>
    <dbReference type="NCBI Taxonomy" id="318751"/>
    <lineage>
        <taxon>Eukaryota</taxon>
        <taxon>Fungi</taxon>
        <taxon>Dikarya</taxon>
        <taxon>Ascomycota</taxon>
        <taxon>Pezizomycotina</taxon>
        <taxon>Dothideomycetes</taxon>
        <taxon>Pleosporomycetidae</taxon>
        <taxon>Pleosporales</taxon>
        <taxon>Sporormiaceae</taxon>
        <taxon>Westerdykella</taxon>
    </lineage>
</organism>
<evidence type="ECO:0000259" key="5">
    <source>
        <dbReference type="PROSITE" id="PS51706"/>
    </source>
</evidence>
<dbReference type="GeneID" id="54549024"/>
<dbReference type="RefSeq" id="XP_033651631.1">
    <property type="nucleotide sequence ID" value="XM_033795849.1"/>
</dbReference>
<dbReference type="Proteomes" id="UP000800097">
    <property type="component" value="Unassembled WGS sequence"/>
</dbReference>
<keyword evidence="7" id="KW-1185">Reference proteome</keyword>
<dbReference type="InterPro" id="IPR052279">
    <property type="entry name" value="EngB_GTPase"/>
</dbReference>
<sequence>MHWYWETIPPTSAQKTAADTWFTKAAKPQFLRSVALFRMFPDSDVPEVAFVGRSNVGKSSLLNALVGADIRNGLARTSKTPGCTRTLNLYGVGPMDGVRIRKGKNNGHDRIVGIGGLLIVDLPGYGEGSLSEWGPEIMKYLVNRKQLRRVFVLIDAGVGIKDRDRSLLASLRMAGVPHQVILSKLDKIYLPQTGKEMTRNDLKAKHAVQPFGSARQLAQTMEAMRDDVKPPNAAGALGELLTVSSEILVDGKRLGVDAVRVAVLQAAGVKYEAKKAKKWKT</sequence>
<accession>A0A6A6JCD6</accession>
<keyword evidence="3" id="KW-0460">Magnesium</keyword>
<dbReference type="PROSITE" id="PS51706">
    <property type="entry name" value="G_ENGB"/>
    <property type="match status" value="1"/>
</dbReference>
<evidence type="ECO:0000256" key="4">
    <source>
        <dbReference type="ARBA" id="ARBA00023134"/>
    </source>
</evidence>
<dbReference type="GO" id="GO:0005739">
    <property type="term" value="C:mitochondrion"/>
    <property type="evidence" value="ECO:0007669"/>
    <property type="project" value="TreeGrafter"/>
</dbReference>
<dbReference type="GO" id="GO:0005525">
    <property type="term" value="F:GTP binding"/>
    <property type="evidence" value="ECO:0007669"/>
    <property type="project" value="UniProtKB-KW"/>
</dbReference>
<dbReference type="GO" id="GO:0046872">
    <property type="term" value="F:metal ion binding"/>
    <property type="evidence" value="ECO:0007669"/>
    <property type="project" value="UniProtKB-KW"/>
</dbReference>
<dbReference type="PRINTS" id="PR00326">
    <property type="entry name" value="GTP1OBG"/>
</dbReference>
<keyword evidence="2" id="KW-0547">Nucleotide-binding</keyword>